<dbReference type="AlphaFoldDB" id="D0LPA6"/>
<dbReference type="NCBIfam" id="TIGR02242">
    <property type="entry name" value="tail_TIGR02242"/>
    <property type="match status" value="1"/>
</dbReference>
<organism evidence="1 2">
    <name type="scientific">Haliangium ochraceum (strain DSM 14365 / JCM 11303 / SMP-2)</name>
    <dbReference type="NCBI Taxonomy" id="502025"/>
    <lineage>
        <taxon>Bacteria</taxon>
        <taxon>Pseudomonadati</taxon>
        <taxon>Myxococcota</taxon>
        <taxon>Polyangia</taxon>
        <taxon>Haliangiales</taxon>
        <taxon>Kofleriaceae</taxon>
        <taxon>Haliangium</taxon>
    </lineage>
</organism>
<dbReference type="EMBL" id="CP001804">
    <property type="protein sequence ID" value="ACY13471.1"/>
    <property type="molecule type" value="Genomic_DNA"/>
</dbReference>
<sequence>MILVGAQALAPKLVQLGFDHADSVADAAAFTFTALDAPAVPVQSVEIEVHGTTVRLTLDTEMTPDVRYRVSTAGAGAAVFAGFRPPRPAARRFDLWTMLPRHNRRDDVTGDLGRFVACLQDVVDLLLAEIDRFPDLFDLERAPAGFVGRILADLGNPFPFDLDTLGQRRLAAVLVEMYRQKGTAVGIQNAVRFFLGFEVEILAIASTTLRLGESELGVDWTLGPSGRFARYAFSARVGVRLTPAQRRQVRAIVEYLKPAHTHFVDLLEPTPPPSIAHWELGTSVLGETTDLH</sequence>
<keyword evidence="2" id="KW-1185">Reference proteome</keyword>
<evidence type="ECO:0000313" key="2">
    <source>
        <dbReference type="Proteomes" id="UP000001880"/>
    </source>
</evidence>
<evidence type="ECO:0000313" key="1">
    <source>
        <dbReference type="EMBL" id="ACY13471.1"/>
    </source>
</evidence>
<reference evidence="1 2" key="1">
    <citation type="journal article" date="2010" name="Stand. Genomic Sci.">
        <title>Complete genome sequence of Haliangium ochraceum type strain (SMP-2).</title>
        <authorList>
            <consortium name="US DOE Joint Genome Institute (JGI-PGF)"/>
            <person name="Ivanova N."/>
            <person name="Daum C."/>
            <person name="Lang E."/>
            <person name="Abt B."/>
            <person name="Kopitz M."/>
            <person name="Saunders E."/>
            <person name="Lapidus A."/>
            <person name="Lucas S."/>
            <person name="Glavina Del Rio T."/>
            <person name="Nolan M."/>
            <person name="Tice H."/>
            <person name="Copeland A."/>
            <person name="Cheng J.F."/>
            <person name="Chen F."/>
            <person name="Bruce D."/>
            <person name="Goodwin L."/>
            <person name="Pitluck S."/>
            <person name="Mavromatis K."/>
            <person name="Pati A."/>
            <person name="Mikhailova N."/>
            <person name="Chen A."/>
            <person name="Palaniappan K."/>
            <person name="Land M."/>
            <person name="Hauser L."/>
            <person name="Chang Y.J."/>
            <person name="Jeffries C.D."/>
            <person name="Detter J.C."/>
            <person name="Brettin T."/>
            <person name="Rohde M."/>
            <person name="Goker M."/>
            <person name="Bristow J."/>
            <person name="Markowitz V."/>
            <person name="Eisen J.A."/>
            <person name="Hugenholtz P."/>
            <person name="Kyrpides N.C."/>
            <person name="Klenk H.P."/>
        </authorList>
    </citation>
    <scope>NUCLEOTIDE SEQUENCE [LARGE SCALE GENOMIC DNA]</scope>
    <source>
        <strain evidence="2">DSM 14365 / CIP 107738 / JCM 11303 / AJ 13395 / SMP-2</strain>
    </source>
</reference>
<dbReference type="Proteomes" id="UP000001880">
    <property type="component" value="Chromosome"/>
</dbReference>
<dbReference type="RefSeq" id="WP_012826092.1">
    <property type="nucleotide sequence ID" value="NC_013440.1"/>
</dbReference>
<dbReference type="OrthoDB" id="5384342at2"/>
<name>D0LPA6_HALO1</name>
<dbReference type="STRING" id="502025.Hoch_0857"/>
<accession>D0LPA6</accession>
<dbReference type="KEGG" id="hoh:Hoch_0857"/>
<protein>
    <submittedName>
        <fullName evidence="1">Phage tail protein</fullName>
    </submittedName>
</protein>
<dbReference type="HOGENOM" id="CLU_049872_0_0_7"/>
<dbReference type="InterPro" id="IPR011748">
    <property type="entry name" value="Unchr_phage_tail-like"/>
</dbReference>
<proteinExistence type="predicted"/>
<gene>
    <name evidence="1" type="ordered locus">Hoch_0857</name>
</gene>
<dbReference type="eggNOG" id="ENOG5030T49">
    <property type="taxonomic scope" value="Bacteria"/>
</dbReference>